<organism evidence="4 5">
    <name type="scientific">Porites lobata</name>
    <dbReference type="NCBI Taxonomy" id="104759"/>
    <lineage>
        <taxon>Eukaryota</taxon>
        <taxon>Metazoa</taxon>
        <taxon>Cnidaria</taxon>
        <taxon>Anthozoa</taxon>
        <taxon>Hexacorallia</taxon>
        <taxon>Scleractinia</taxon>
        <taxon>Fungiina</taxon>
        <taxon>Poritidae</taxon>
        <taxon>Porites</taxon>
    </lineage>
</organism>
<evidence type="ECO:0000256" key="1">
    <source>
        <dbReference type="ARBA" id="ARBA00022614"/>
    </source>
</evidence>
<reference evidence="4 5" key="1">
    <citation type="submission" date="2022-05" db="EMBL/GenBank/DDBJ databases">
        <authorList>
            <consortium name="Genoscope - CEA"/>
            <person name="William W."/>
        </authorList>
    </citation>
    <scope>NUCLEOTIDE SEQUENCE [LARGE SCALE GENOMIC DNA]</scope>
</reference>
<evidence type="ECO:0000256" key="3">
    <source>
        <dbReference type="SAM" id="MobiDB-lite"/>
    </source>
</evidence>
<name>A0ABN8P9A2_9CNID</name>
<dbReference type="PROSITE" id="PS50096">
    <property type="entry name" value="IQ"/>
    <property type="match status" value="3"/>
</dbReference>
<protein>
    <submittedName>
        <fullName evidence="4">Uncharacterized protein</fullName>
    </submittedName>
</protein>
<evidence type="ECO:0000313" key="5">
    <source>
        <dbReference type="Proteomes" id="UP001159405"/>
    </source>
</evidence>
<sequence>KIEGTASKAFQNREMPSKQAGTMSALETDNGVVNLSNRGLKKIERLSKGISPCTLLLSNNEISKVENLQYFAHLQQLSLAGNHIVDMRGISAAQGLRVLDLSNNSIICIEGIRSLRYLEWLNLSGNSIEEIENLDENTNLTHLDLSDNSIAVISGLRTLMKLKTLLLHGNLISSLAVIKEHLPSTVCTLSLADNEISDLNETMYLSCLANLQQLSLVNNPCVLPSNAWRLEICYRPYLVYCCPDLRNLDGQLVSHQERTLARLLNQAFHQIRHPSLGQHLQLVSILHHICNEPIDSTKISPVPANDDLDGENLLESESFYIPLPLSDLEQSQQTQSDDPIMTEEEAVRLLSLAATIIQAHVRGYLVRKKFNFCQFRRRKHAAACIQAAWRGCCARTKDIKVVNIRNELRVRRLISVINNLYSKMDRQHEEAIKSREQLKTAIYYLWCQVSEQKKDQMLHLHKKQVKAAITIQSSWRGFMARKAFPNIHKRRSDKMATLFALCHKLQTQVDIWCLKNTCWAKHPPRELPYKSAKGARREKQNKETQMFSDREEPSADTITTLTGKVNSTGISTVPRLDTEEDTDSEDDVLETSSTAPVNQGNCNIPLSSLHVNDMKVKEPFSSSLEFEEDTKAMETLSQFDDAEGRVSGDVVLPFGPVVAEISEVAPSVSNVEFRQNEMTLPSSIHQEEPDDFADGEIIELKVNVTLCEGSCYNTEHTLHEAHEQEADMEGHLSVGIPEIVVSSPVPTDDESSNEGSVNDVGEGSVQMESKQQSMEKQAFVEGTSEDNQASSTTQVVDNDKYDKCTTTNQTDGEQMGRKSLNDVEEIRLPFRSTANVVALKQASGGEYGTEIAGESNRDISQESALNLGERASSLLSQLRSEIASMKSARLSGLVLNIASDVEAEVMEEEDVQEQAKSPVKHDNIATASSESQETNLAEITPHGRLSSEDCETAQFGSQVCDTSQTAPQDVALPGPAFQVQERDISHVDSKGCYAVQSPLHGHDESVPPSNGRDSSPPGPVSTVSYRLPLFEDVDSASTSLSLDELISDPTIEGTVNLPFDTACYERSQSE</sequence>
<dbReference type="Proteomes" id="UP001159405">
    <property type="component" value="Unassembled WGS sequence"/>
</dbReference>
<dbReference type="SUPFAM" id="SSF52540">
    <property type="entry name" value="P-loop containing nucleoside triphosphate hydrolases"/>
    <property type="match status" value="1"/>
</dbReference>
<accession>A0ABN8P9A2</accession>
<feature type="region of interest" description="Disordered" evidence="3">
    <location>
        <begin position="525"/>
        <end position="601"/>
    </location>
</feature>
<dbReference type="EMBL" id="CALNXK010000059">
    <property type="protein sequence ID" value="CAH3137367.1"/>
    <property type="molecule type" value="Genomic_DNA"/>
</dbReference>
<comment type="caution">
    <text evidence="4">The sequence shown here is derived from an EMBL/GenBank/DDBJ whole genome shotgun (WGS) entry which is preliminary data.</text>
</comment>
<dbReference type="InterPro" id="IPR050576">
    <property type="entry name" value="Cilia_flagella_integrity"/>
</dbReference>
<dbReference type="Pfam" id="PF14580">
    <property type="entry name" value="LRR_9"/>
    <property type="match status" value="1"/>
</dbReference>
<dbReference type="PROSITE" id="PS51450">
    <property type="entry name" value="LRR"/>
    <property type="match status" value="4"/>
</dbReference>
<feature type="compositionally biased region" description="Acidic residues" evidence="3">
    <location>
        <begin position="578"/>
        <end position="589"/>
    </location>
</feature>
<dbReference type="SMART" id="SM00015">
    <property type="entry name" value="IQ"/>
    <property type="match status" value="3"/>
</dbReference>
<feature type="region of interest" description="Disordered" evidence="3">
    <location>
        <begin position="743"/>
        <end position="816"/>
    </location>
</feature>
<proteinExistence type="predicted"/>
<feature type="compositionally biased region" description="Polar residues" evidence="3">
    <location>
        <begin position="785"/>
        <end position="796"/>
    </location>
</feature>
<gene>
    <name evidence="4" type="ORF">PLOB_00038951</name>
</gene>
<dbReference type="PANTHER" id="PTHR45973">
    <property type="entry name" value="PROTEIN PHOSPHATASE 1 REGULATORY SUBUNIT SDS22-RELATED"/>
    <property type="match status" value="1"/>
</dbReference>
<keyword evidence="5" id="KW-1185">Reference proteome</keyword>
<feature type="compositionally biased region" description="Polar residues" evidence="3">
    <location>
        <begin position="925"/>
        <end position="935"/>
    </location>
</feature>
<keyword evidence="1" id="KW-0433">Leucine-rich repeat</keyword>
<feature type="region of interest" description="Disordered" evidence="3">
    <location>
        <begin position="906"/>
        <end position="935"/>
    </location>
</feature>
<dbReference type="Gene3D" id="1.20.5.190">
    <property type="match status" value="2"/>
</dbReference>
<feature type="compositionally biased region" description="Basic and acidic residues" evidence="3">
    <location>
        <begin position="535"/>
        <end position="553"/>
    </location>
</feature>
<dbReference type="InterPro" id="IPR027417">
    <property type="entry name" value="P-loop_NTPase"/>
</dbReference>
<dbReference type="InterPro" id="IPR032675">
    <property type="entry name" value="LRR_dom_sf"/>
</dbReference>
<dbReference type="CDD" id="cd23767">
    <property type="entry name" value="IQCD"/>
    <property type="match status" value="3"/>
</dbReference>
<feature type="region of interest" description="Disordered" evidence="3">
    <location>
        <begin position="995"/>
        <end position="1023"/>
    </location>
</feature>
<dbReference type="SUPFAM" id="SSF52058">
    <property type="entry name" value="L domain-like"/>
    <property type="match status" value="1"/>
</dbReference>
<feature type="region of interest" description="Disordered" evidence="3">
    <location>
        <begin position="1"/>
        <end position="23"/>
    </location>
</feature>
<dbReference type="SMART" id="SM00365">
    <property type="entry name" value="LRR_SD22"/>
    <property type="match status" value="5"/>
</dbReference>
<dbReference type="InterPro" id="IPR000048">
    <property type="entry name" value="IQ_motif_EF-hand-BS"/>
</dbReference>
<feature type="compositionally biased region" description="Polar residues" evidence="3">
    <location>
        <begin position="766"/>
        <end position="775"/>
    </location>
</feature>
<keyword evidence="2" id="KW-0677">Repeat</keyword>
<evidence type="ECO:0000313" key="4">
    <source>
        <dbReference type="EMBL" id="CAH3137367.1"/>
    </source>
</evidence>
<feature type="non-terminal residue" evidence="4">
    <location>
        <position position="1"/>
    </location>
</feature>
<dbReference type="Gene3D" id="3.80.10.10">
    <property type="entry name" value="Ribonuclease Inhibitor"/>
    <property type="match status" value="2"/>
</dbReference>
<dbReference type="Pfam" id="PF00612">
    <property type="entry name" value="IQ"/>
    <property type="match status" value="2"/>
</dbReference>
<dbReference type="PANTHER" id="PTHR45973:SF35">
    <property type="entry name" value="LEUCINE-RICH REPEAT-CONTAINING PROTEIN 43"/>
    <property type="match status" value="1"/>
</dbReference>
<evidence type="ECO:0000256" key="2">
    <source>
        <dbReference type="ARBA" id="ARBA00022737"/>
    </source>
</evidence>
<dbReference type="InterPro" id="IPR001611">
    <property type="entry name" value="Leu-rich_rpt"/>
</dbReference>
<feature type="compositionally biased region" description="Polar residues" evidence="3">
    <location>
        <begin position="556"/>
        <end position="571"/>
    </location>
</feature>